<dbReference type="EMBL" id="UINC01049797">
    <property type="protein sequence ID" value="SVB62001.1"/>
    <property type="molecule type" value="Genomic_DNA"/>
</dbReference>
<evidence type="ECO:0000313" key="1">
    <source>
        <dbReference type="EMBL" id="SVB62001.1"/>
    </source>
</evidence>
<organism evidence="1">
    <name type="scientific">marine metagenome</name>
    <dbReference type="NCBI Taxonomy" id="408172"/>
    <lineage>
        <taxon>unclassified sequences</taxon>
        <taxon>metagenomes</taxon>
        <taxon>ecological metagenomes</taxon>
    </lineage>
</organism>
<accession>A0A382FJ46</accession>
<protein>
    <submittedName>
        <fullName evidence="1">Uncharacterized protein</fullName>
    </submittedName>
</protein>
<gene>
    <name evidence="1" type="ORF">METZ01_LOCUS214855</name>
</gene>
<sequence>MENTSKSRIPVNGGKGKIIVEYRTLPGQEGIEVVLMPNPPSTTASGITFINITNSTINIKWNDKWYLYEGCDPFAVLGVFAGTLSLGKTGNFIKATATSVWKREVG</sequence>
<name>A0A382FJ46_9ZZZZ</name>
<proteinExistence type="predicted"/>
<reference evidence="1" key="1">
    <citation type="submission" date="2018-05" db="EMBL/GenBank/DDBJ databases">
        <authorList>
            <person name="Lanie J.A."/>
            <person name="Ng W.-L."/>
            <person name="Kazmierczak K.M."/>
            <person name="Andrzejewski T.M."/>
            <person name="Davidsen T.M."/>
            <person name="Wayne K.J."/>
            <person name="Tettelin H."/>
            <person name="Glass J.I."/>
            <person name="Rusch D."/>
            <person name="Podicherti R."/>
            <person name="Tsui H.-C.T."/>
            <person name="Winkler M.E."/>
        </authorList>
    </citation>
    <scope>NUCLEOTIDE SEQUENCE</scope>
</reference>
<dbReference type="AlphaFoldDB" id="A0A382FJ46"/>